<dbReference type="RefSeq" id="WP_171594648.1">
    <property type="nucleotide sequence ID" value="NZ_RZNH01000007.1"/>
</dbReference>
<dbReference type="PROSITE" id="PS51257">
    <property type="entry name" value="PROKAR_LIPOPROTEIN"/>
    <property type="match status" value="1"/>
</dbReference>
<keyword evidence="1" id="KW-0732">Signal</keyword>
<feature type="chain" id="PRO_5046325446" description="Lipoprotein" evidence="1">
    <location>
        <begin position="22"/>
        <end position="209"/>
    </location>
</feature>
<accession>A0ABX1WTD5</accession>
<protein>
    <recommendedName>
        <fullName evidence="4">Lipoprotein</fullName>
    </recommendedName>
</protein>
<keyword evidence="3" id="KW-1185">Reference proteome</keyword>
<evidence type="ECO:0008006" key="4">
    <source>
        <dbReference type="Google" id="ProtNLM"/>
    </source>
</evidence>
<feature type="signal peptide" evidence="1">
    <location>
        <begin position="1"/>
        <end position="21"/>
    </location>
</feature>
<sequence length="209" mass="23756">MKLRLIYAAMLLFLFASCATVSNTTSIATIKHQNNKNQISMQFQGKDDCCVEMKDCEGIWNHEKQSIYLTGLLVKSDCIGTAEEISIGIHGVDLKNIKFPHVICCDLNESGYVSWYNEAEVQRERKLCATTGSCEYQGDVKRDKIILKLTGFENNVLKGNFEGRIFLKGTAQLKFVKTSEYKDISKGTFRVNLSKEQEIKRSNYLVDNR</sequence>
<comment type="caution">
    <text evidence="2">The sequence shown here is derived from an EMBL/GenBank/DDBJ whole genome shotgun (WGS) entry which is preliminary data.</text>
</comment>
<evidence type="ECO:0000256" key="1">
    <source>
        <dbReference type="SAM" id="SignalP"/>
    </source>
</evidence>
<organism evidence="2 3">
    <name type="scientific">Marinifilum caeruleilacunae</name>
    <dbReference type="NCBI Taxonomy" id="2499076"/>
    <lineage>
        <taxon>Bacteria</taxon>
        <taxon>Pseudomonadati</taxon>
        <taxon>Bacteroidota</taxon>
        <taxon>Bacteroidia</taxon>
        <taxon>Marinilabiliales</taxon>
        <taxon>Marinifilaceae</taxon>
    </lineage>
</organism>
<evidence type="ECO:0000313" key="2">
    <source>
        <dbReference type="EMBL" id="NOU59369.1"/>
    </source>
</evidence>
<name>A0ABX1WTD5_9BACT</name>
<evidence type="ECO:0000313" key="3">
    <source>
        <dbReference type="Proteomes" id="UP000732105"/>
    </source>
</evidence>
<reference evidence="2 3" key="1">
    <citation type="submission" date="2018-12" db="EMBL/GenBank/DDBJ databases">
        <title>Marinifilum JC070 sp. nov., a marine bacterium isolated from Yongle Blue Hole in the South China Sea.</title>
        <authorList>
            <person name="Fu T."/>
        </authorList>
    </citation>
    <scope>NUCLEOTIDE SEQUENCE [LARGE SCALE GENOMIC DNA]</scope>
    <source>
        <strain evidence="2 3">JC070</strain>
    </source>
</reference>
<proteinExistence type="predicted"/>
<gene>
    <name evidence="2" type="ORF">ELS83_06040</name>
</gene>
<dbReference type="EMBL" id="RZNH01000007">
    <property type="protein sequence ID" value="NOU59369.1"/>
    <property type="molecule type" value="Genomic_DNA"/>
</dbReference>
<dbReference type="Proteomes" id="UP000732105">
    <property type="component" value="Unassembled WGS sequence"/>
</dbReference>